<evidence type="ECO:0000313" key="3">
    <source>
        <dbReference type="EMBL" id="MBB6068705.1"/>
    </source>
</evidence>
<keyword evidence="2" id="KW-0812">Transmembrane</keyword>
<evidence type="ECO:0000313" key="4">
    <source>
        <dbReference type="Proteomes" id="UP000582837"/>
    </source>
</evidence>
<dbReference type="AlphaFoldDB" id="A0A841GVC4"/>
<feature type="compositionally biased region" description="Gly residues" evidence="1">
    <location>
        <begin position="263"/>
        <end position="276"/>
    </location>
</feature>
<feature type="region of interest" description="Disordered" evidence="1">
    <location>
        <begin position="229"/>
        <end position="295"/>
    </location>
</feature>
<dbReference type="EMBL" id="JACHIA010000001">
    <property type="protein sequence ID" value="MBB6068705.1"/>
    <property type="molecule type" value="Genomic_DNA"/>
</dbReference>
<keyword evidence="4" id="KW-1185">Reference proteome</keyword>
<dbReference type="PANTHER" id="PTHR34219:SF3">
    <property type="entry name" value="BLL7967 PROTEIN"/>
    <property type="match status" value="1"/>
</dbReference>
<gene>
    <name evidence="3" type="ORF">HNQ61_000316</name>
</gene>
<proteinExistence type="predicted"/>
<keyword evidence="2" id="KW-1133">Transmembrane helix</keyword>
<dbReference type="RefSeq" id="WP_170031008.1">
    <property type="nucleotide sequence ID" value="NZ_JABDTL010000001.1"/>
</dbReference>
<feature type="compositionally biased region" description="Gly residues" evidence="1">
    <location>
        <begin position="234"/>
        <end position="244"/>
    </location>
</feature>
<accession>A0A841GVC4</accession>
<feature type="transmembrane region" description="Helical" evidence="2">
    <location>
        <begin position="12"/>
        <end position="33"/>
    </location>
</feature>
<dbReference type="Proteomes" id="UP000582837">
    <property type="component" value="Unassembled WGS sequence"/>
</dbReference>
<dbReference type="Pfam" id="PF03929">
    <property type="entry name" value="PepSY_TM"/>
    <property type="match status" value="1"/>
</dbReference>
<name>A0A841GVC4_9BACT</name>
<feature type="transmembrane region" description="Helical" evidence="2">
    <location>
        <begin position="141"/>
        <end position="162"/>
    </location>
</feature>
<feature type="transmembrane region" description="Helical" evidence="2">
    <location>
        <begin position="194"/>
        <end position="217"/>
    </location>
</feature>
<protein>
    <submittedName>
        <fullName evidence="3">Putative iron-regulated membrane protein</fullName>
    </submittedName>
</protein>
<sequence length="428" mass="45607">MLRKIVFWSHLGAGFIAGVVVFVMSVTGVLLTYQRQMTAWADMRGLNGAPPAANAARMAPEALLGRVLQTEKGAPTSVVWRGAADAPVAVSFGRERTVFVNAYTGETLGTGATGMRTFFRKITEWHRWMGATGENRERGGALTGACNLLFFFLLLSGAILWIPKQWRRANLRNIMWFRRGLRPKARDFNWHHVFGFWMFIPLAIIIASGVVISYSWASELVFRVVGESPPPRQGEGGGGAGGAPKGRAEGGRGAAEGGRAEGGRGGAGEGRGAAEGGRGEGGRGGNGEGRGAPKLAGLDPLWAQAVARAPGWKILTMQVPPKPDAPVSFTLDRGTGGQPQTRATLAFDRETGRVTKWEPFAATSTGRQLRGILRFAHTGEVLGIVGQTVAGIASLAAALLVWTGISLSLRRFAAWRSRRKSPRAATPA</sequence>
<dbReference type="InterPro" id="IPR005625">
    <property type="entry name" value="PepSY-ass_TM"/>
</dbReference>
<organism evidence="3 4">
    <name type="scientific">Longimicrobium terrae</name>
    <dbReference type="NCBI Taxonomy" id="1639882"/>
    <lineage>
        <taxon>Bacteria</taxon>
        <taxon>Pseudomonadati</taxon>
        <taxon>Gemmatimonadota</taxon>
        <taxon>Longimicrobiia</taxon>
        <taxon>Longimicrobiales</taxon>
        <taxon>Longimicrobiaceae</taxon>
        <taxon>Longimicrobium</taxon>
    </lineage>
</organism>
<evidence type="ECO:0000256" key="1">
    <source>
        <dbReference type="SAM" id="MobiDB-lite"/>
    </source>
</evidence>
<evidence type="ECO:0000256" key="2">
    <source>
        <dbReference type="SAM" id="Phobius"/>
    </source>
</evidence>
<dbReference type="PANTHER" id="PTHR34219">
    <property type="entry name" value="IRON-REGULATED INNER MEMBRANE PROTEIN-RELATED"/>
    <property type="match status" value="1"/>
</dbReference>
<keyword evidence="2" id="KW-0472">Membrane</keyword>
<feature type="transmembrane region" description="Helical" evidence="2">
    <location>
        <begin position="384"/>
        <end position="409"/>
    </location>
</feature>
<reference evidence="3 4" key="1">
    <citation type="submission" date="2020-08" db="EMBL/GenBank/DDBJ databases">
        <title>Genomic Encyclopedia of Type Strains, Phase IV (KMG-IV): sequencing the most valuable type-strain genomes for metagenomic binning, comparative biology and taxonomic classification.</title>
        <authorList>
            <person name="Goeker M."/>
        </authorList>
    </citation>
    <scope>NUCLEOTIDE SEQUENCE [LARGE SCALE GENOMIC DNA]</scope>
    <source>
        <strain evidence="3 4">DSM 29007</strain>
    </source>
</reference>
<comment type="caution">
    <text evidence="3">The sequence shown here is derived from an EMBL/GenBank/DDBJ whole genome shotgun (WGS) entry which is preliminary data.</text>
</comment>